<dbReference type="Pfam" id="PF26286">
    <property type="entry name" value="UBA_10"/>
    <property type="match status" value="1"/>
</dbReference>
<dbReference type="InterPro" id="IPR003892">
    <property type="entry name" value="CUE"/>
</dbReference>
<dbReference type="InterPro" id="IPR002625">
    <property type="entry name" value="Smr_dom"/>
</dbReference>
<feature type="chain" id="PRO_5013340786" description="Smr domain-containing protein" evidence="3">
    <location>
        <begin position="19"/>
        <end position="929"/>
    </location>
</feature>
<feature type="compositionally biased region" description="Polar residues" evidence="2">
    <location>
        <begin position="469"/>
        <end position="485"/>
    </location>
</feature>
<feature type="domain" description="Smr" evidence="4">
    <location>
        <begin position="840"/>
        <end position="927"/>
    </location>
</feature>
<dbReference type="InterPro" id="IPR036063">
    <property type="entry name" value="Smr_dom_sf"/>
</dbReference>
<feature type="region of interest" description="Disordered" evidence="2">
    <location>
        <begin position="592"/>
        <end position="622"/>
    </location>
</feature>
<organism evidence="6 7">
    <name type="scientific">Penicillium brasilianum</name>
    <dbReference type="NCBI Taxonomy" id="104259"/>
    <lineage>
        <taxon>Eukaryota</taxon>
        <taxon>Fungi</taxon>
        <taxon>Dikarya</taxon>
        <taxon>Ascomycota</taxon>
        <taxon>Pezizomycotina</taxon>
        <taxon>Eurotiomycetes</taxon>
        <taxon>Eurotiomycetidae</taxon>
        <taxon>Eurotiales</taxon>
        <taxon>Aspergillaceae</taxon>
        <taxon>Penicillium</taxon>
    </lineage>
</organism>
<accession>A0A1S9RFK3</accession>
<evidence type="ECO:0000256" key="2">
    <source>
        <dbReference type="SAM" id="MobiDB-lite"/>
    </source>
</evidence>
<feature type="signal peptide" evidence="3">
    <location>
        <begin position="1"/>
        <end position="18"/>
    </location>
</feature>
<dbReference type="InterPro" id="IPR052772">
    <property type="entry name" value="Endo/PolyKinase_Domain-Protein"/>
</dbReference>
<dbReference type="GO" id="GO:0005634">
    <property type="term" value="C:nucleus"/>
    <property type="evidence" value="ECO:0007669"/>
    <property type="project" value="TreeGrafter"/>
</dbReference>
<feature type="domain" description="CUE" evidence="5">
    <location>
        <begin position="521"/>
        <end position="564"/>
    </location>
</feature>
<protein>
    <recommendedName>
        <fullName evidence="8">Smr domain-containing protein</fullName>
    </recommendedName>
</protein>
<dbReference type="PANTHER" id="PTHR46535:SF1">
    <property type="entry name" value="NEDD4-BINDING PROTEIN 2"/>
    <property type="match status" value="1"/>
</dbReference>
<dbReference type="Pfam" id="PF10342">
    <property type="entry name" value="Kre9_KNH"/>
    <property type="match status" value="1"/>
</dbReference>
<dbReference type="InterPro" id="IPR058864">
    <property type="entry name" value="UBA_10"/>
</dbReference>
<dbReference type="InterPro" id="IPR018466">
    <property type="entry name" value="Kre9/Knh1-like_N"/>
</dbReference>
<evidence type="ECO:0000259" key="4">
    <source>
        <dbReference type="PROSITE" id="PS50828"/>
    </source>
</evidence>
<evidence type="ECO:0000313" key="6">
    <source>
        <dbReference type="EMBL" id="OOQ84267.1"/>
    </source>
</evidence>
<dbReference type="InterPro" id="IPR009060">
    <property type="entry name" value="UBA-like_sf"/>
</dbReference>
<comment type="caution">
    <text evidence="6">The sequence shown here is derived from an EMBL/GenBank/DDBJ whole genome shotgun (WGS) entry which is preliminary data.</text>
</comment>
<evidence type="ECO:0000256" key="3">
    <source>
        <dbReference type="SAM" id="SignalP"/>
    </source>
</evidence>
<dbReference type="EMBL" id="LJBN01000183">
    <property type="protein sequence ID" value="OOQ84267.1"/>
    <property type="molecule type" value="Genomic_DNA"/>
</dbReference>
<dbReference type="GO" id="GO:0004519">
    <property type="term" value="F:endonuclease activity"/>
    <property type="evidence" value="ECO:0007669"/>
    <property type="project" value="TreeGrafter"/>
</dbReference>
<feature type="compositionally biased region" description="Low complexity" evidence="2">
    <location>
        <begin position="123"/>
        <end position="362"/>
    </location>
</feature>
<proteinExistence type="predicted"/>
<dbReference type="Gene3D" id="3.30.1370.110">
    <property type="match status" value="1"/>
</dbReference>
<evidence type="ECO:0000256" key="1">
    <source>
        <dbReference type="ARBA" id="ARBA00022729"/>
    </source>
</evidence>
<sequence>MRVAFLSSLVVFTATTTAILVTYPPKGAKIDWSKPVTIKWDSVQTDPSTFDLYLVNQAVNPSVSTLVAADVDTSKGSYTIKANDKDLTNFDSGGGYQIDLKSSSGDGILAQSQQFKVTDAKAESASASSSGKETSTASESLPTSALSTSSMLSTSTEASTTASTSSTSGSLTSSSTASSTSPTTTYTSTSAPTHTTSSSSISSPTSISTSSSSSMTSSSTSASTPSSSSLSSSTLSTTPMSSSTTSTSSSSSTSTTSTSSKTTHSSTTHSTHTKTHSSTSSAPTSTSKSTSTSSSTPTSHSTTKTLTTTHSSTVSTSTSTPETTSSTTSTSTSTKSTTSTTQHTKTMETTSTASASTTSNAAGPHRGREGAPYPAFSLKARAYFGMGSYSDDLRDELEKEYCPPVDSALFAAITTDFDLTNPDEVNTLRETLDSIRDLAIQQEDLPFDPSGTANDPLDDADMSAARPSSAGQDNLRTHTDNTGSESCGLERSDTRSSKSQTTSHSTYTIAADGSLQFVGGSDKEKVNLLVHMFPDISAFNIEQSLKKSNGDIEKSMDILLNLSFFEATADEDQVAIPKGVEGFMEEIPDIGRHKGRKKKRNKNNKVTFGQTLPSDDPPATNKWEKGQADVEFICSRTPDLPRHKVASAYTANNRSLPGTIKALATVHLTEDNDEPAMEPVIQSQLDELVGDYPNVSENTLVGVLRITRNMMSAASELAAEMVRQPSDISVSDLIKITAPKLNLDDEADVVDSPSRQKKENLRGMLDYEDEQAVANAYFAAKTTANMQAAQAARKAKSDPLYGGASQYYREVAQQQRELAMRHLSVASERLVDRQSTNGDVDLHGCQVSQAIRIARERVEAWWDGLGDTKHVRGGGKQVHGGFKIITGVGLHSRDGKSRLGPAVSKALISDGWRVEIGRGFVTVVGVARR</sequence>
<dbReference type="PANTHER" id="PTHR46535">
    <property type="entry name" value="NEDD4-BINDING PROTEIN 2"/>
    <property type="match status" value="1"/>
</dbReference>
<dbReference type="SMART" id="SM00463">
    <property type="entry name" value="SMR"/>
    <property type="match status" value="1"/>
</dbReference>
<dbReference type="SUPFAM" id="SSF160443">
    <property type="entry name" value="SMR domain-like"/>
    <property type="match status" value="1"/>
</dbReference>
<keyword evidence="1 3" id="KW-0732">Signal</keyword>
<reference evidence="7" key="1">
    <citation type="submission" date="2015-09" db="EMBL/GenBank/DDBJ databases">
        <authorList>
            <person name="Fill T.P."/>
            <person name="Baretta J.F."/>
            <person name="de Almeida L.G."/>
            <person name="Rocha M."/>
            <person name="de Souza D.H."/>
            <person name="Malavazi I."/>
            <person name="Cerdeira L.T."/>
            <person name="Hong H."/>
            <person name="Samborskyy M."/>
            <person name="de Vasconcelos A.T."/>
            <person name="Leadlay P."/>
            <person name="Rodrigues-Filho E."/>
        </authorList>
    </citation>
    <scope>NUCLEOTIDE SEQUENCE [LARGE SCALE GENOMIC DNA]</scope>
    <source>
        <strain evidence="7">LaBioMMi 136</strain>
    </source>
</reference>
<evidence type="ECO:0008006" key="8">
    <source>
        <dbReference type="Google" id="ProtNLM"/>
    </source>
</evidence>
<dbReference type="Proteomes" id="UP000190744">
    <property type="component" value="Unassembled WGS sequence"/>
</dbReference>
<dbReference type="PROSITE" id="PS51140">
    <property type="entry name" value="CUE"/>
    <property type="match status" value="1"/>
</dbReference>
<dbReference type="CDD" id="cd14279">
    <property type="entry name" value="CUE"/>
    <property type="match status" value="1"/>
</dbReference>
<evidence type="ECO:0000259" key="5">
    <source>
        <dbReference type="PROSITE" id="PS51140"/>
    </source>
</evidence>
<dbReference type="SUPFAM" id="SSF46934">
    <property type="entry name" value="UBA-like"/>
    <property type="match status" value="1"/>
</dbReference>
<dbReference type="Pfam" id="PF02845">
    <property type="entry name" value="CUE"/>
    <property type="match status" value="1"/>
</dbReference>
<feature type="compositionally biased region" description="Basic residues" evidence="2">
    <location>
        <begin position="593"/>
        <end position="603"/>
    </location>
</feature>
<dbReference type="PROSITE" id="PS50828">
    <property type="entry name" value="SMR"/>
    <property type="match status" value="1"/>
</dbReference>
<dbReference type="GO" id="GO:0043130">
    <property type="term" value="F:ubiquitin binding"/>
    <property type="evidence" value="ECO:0007669"/>
    <property type="project" value="InterPro"/>
</dbReference>
<dbReference type="AlphaFoldDB" id="A0A1S9RFK3"/>
<feature type="region of interest" description="Disordered" evidence="2">
    <location>
        <begin position="442"/>
        <end position="505"/>
    </location>
</feature>
<gene>
    <name evidence="6" type="ORF">PEBR_33942</name>
</gene>
<evidence type="ECO:0000313" key="7">
    <source>
        <dbReference type="Proteomes" id="UP000190744"/>
    </source>
</evidence>
<feature type="region of interest" description="Disordered" evidence="2">
    <location>
        <begin position="121"/>
        <end position="372"/>
    </location>
</feature>
<name>A0A1S9RFK3_PENBI</name>